<dbReference type="GO" id="GO:0045028">
    <property type="term" value="F:G protein-coupled purinergic nucleotide receptor activity"/>
    <property type="evidence" value="ECO:0007669"/>
    <property type="project" value="TreeGrafter"/>
</dbReference>
<evidence type="ECO:0000256" key="8">
    <source>
        <dbReference type="ARBA" id="ARBA00023224"/>
    </source>
</evidence>
<dbReference type="GeneTree" id="ENSGT01110000267167"/>
<evidence type="ECO:0000313" key="13">
    <source>
        <dbReference type="Proteomes" id="UP000261540"/>
    </source>
</evidence>
<dbReference type="PROSITE" id="PS00237">
    <property type="entry name" value="G_PROTEIN_RECEP_F1_1"/>
    <property type="match status" value="1"/>
</dbReference>
<evidence type="ECO:0000313" key="12">
    <source>
        <dbReference type="Ensembl" id="ENSPKIP00000035988.1"/>
    </source>
</evidence>
<dbReference type="SUPFAM" id="SSF81321">
    <property type="entry name" value="Family A G protein-coupled receptor-like"/>
    <property type="match status" value="1"/>
</dbReference>
<feature type="transmembrane region" description="Helical" evidence="10">
    <location>
        <begin position="31"/>
        <end position="51"/>
    </location>
</feature>
<dbReference type="Pfam" id="PF00001">
    <property type="entry name" value="7tm_1"/>
    <property type="match status" value="1"/>
</dbReference>
<evidence type="ECO:0000256" key="3">
    <source>
        <dbReference type="ARBA" id="ARBA00022692"/>
    </source>
</evidence>
<evidence type="ECO:0000256" key="1">
    <source>
        <dbReference type="ARBA" id="ARBA00004651"/>
    </source>
</evidence>
<keyword evidence="2" id="KW-1003">Cell membrane</keyword>
<keyword evidence="7 9" id="KW-0675">Receptor</keyword>
<keyword evidence="5 9" id="KW-0297">G-protein coupled receptor</keyword>
<reference evidence="12" key="1">
    <citation type="submission" date="2025-08" db="UniProtKB">
        <authorList>
            <consortium name="Ensembl"/>
        </authorList>
    </citation>
    <scope>IDENTIFICATION</scope>
</reference>
<dbReference type="Proteomes" id="UP000261540">
    <property type="component" value="Unplaced"/>
</dbReference>
<dbReference type="GO" id="GO:0005886">
    <property type="term" value="C:plasma membrane"/>
    <property type="evidence" value="ECO:0007669"/>
    <property type="project" value="UniProtKB-SubCell"/>
</dbReference>
<dbReference type="PRINTS" id="PR01157">
    <property type="entry name" value="P2YPURNOCPTR"/>
</dbReference>
<dbReference type="PRINTS" id="PR00237">
    <property type="entry name" value="GPCRRHODOPSN"/>
</dbReference>
<name>A0A3B3T0G6_9TELE</name>
<dbReference type="PANTHER" id="PTHR24233">
    <property type="entry name" value="P2Y PURINOCEPTOR-RELATED G-PROTEIN COUPLED RECEPTOR"/>
    <property type="match status" value="1"/>
</dbReference>
<keyword evidence="6 10" id="KW-0472">Membrane</keyword>
<dbReference type="STRING" id="1676925.ENSPKIP00000035988"/>
<comment type="similarity">
    <text evidence="9">Belongs to the G-protein coupled receptor 1 family.</text>
</comment>
<evidence type="ECO:0000256" key="10">
    <source>
        <dbReference type="SAM" id="Phobius"/>
    </source>
</evidence>
<sequence length="360" mass="40677">MTPTSGQLPRTDVSNISEDCRVNDQMLPFTFFYSLIFLIGMVGSMLALWVFCYSRDAKKCINVYLINLLTANFLLMLALPFKITIDLGVASWNLKIFHCQVSAVLIYINMYASIIFLAFVSADRYLQIANSSRFFRIQDVGFARMMSLVVWALVLFIMVPNMAIPIKTIPEKPHVTCAEFKQVVGLHWHTLTNFLCMAVFLNASAVVLLSNGFVLKRLWAGRRGNPEEQDGARRATRSIGTVTLAYIVCFVPYHLVRTPYTFTQNQVLSGCSLKRQLFLAKESTLLLAWTPSSASTCHTPSDRRSLRLFGQGELASHSISFPGMDPLKARWRKICQITGCFQNDTKRTFSLIQHATHSQD</sequence>
<dbReference type="InterPro" id="IPR000276">
    <property type="entry name" value="GPCR_Rhodpsn"/>
</dbReference>
<organism evidence="12 13">
    <name type="scientific">Paramormyrops kingsleyae</name>
    <dbReference type="NCBI Taxonomy" id="1676925"/>
    <lineage>
        <taxon>Eukaryota</taxon>
        <taxon>Metazoa</taxon>
        <taxon>Chordata</taxon>
        <taxon>Craniata</taxon>
        <taxon>Vertebrata</taxon>
        <taxon>Euteleostomi</taxon>
        <taxon>Actinopterygii</taxon>
        <taxon>Neopterygii</taxon>
        <taxon>Teleostei</taxon>
        <taxon>Osteoglossocephala</taxon>
        <taxon>Osteoglossomorpha</taxon>
        <taxon>Osteoglossiformes</taxon>
        <taxon>Mormyridae</taxon>
        <taxon>Paramormyrops</taxon>
    </lineage>
</organism>
<feature type="transmembrane region" description="Helical" evidence="10">
    <location>
        <begin position="191"/>
        <end position="214"/>
    </location>
</feature>
<dbReference type="Ensembl" id="ENSPKIT00000016928.1">
    <property type="protein sequence ID" value="ENSPKIP00000035988.1"/>
    <property type="gene ID" value="ENSPKIG00000014733.1"/>
</dbReference>
<protein>
    <submittedName>
        <fullName evidence="12">G protein-coupled receptor 171</fullName>
    </submittedName>
</protein>
<accession>A0A3B3T0G6</accession>
<dbReference type="PANTHER" id="PTHR24233:SF4">
    <property type="entry name" value="G-PROTEIN COUPLED RECEPTOR 171"/>
    <property type="match status" value="1"/>
</dbReference>
<evidence type="ECO:0000256" key="7">
    <source>
        <dbReference type="ARBA" id="ARBA00023170"/>
    </source>
</evidence>
<feature type="transmembrane region" description="Helical" evidence="10">
    <location>
        <begin position="235"/>
        <end position="256"/>
    </location>
</feature>
<dbReference type="AlphaFoldDB" id="A0A3B3T0G6"/>
<reference evidence="12" key="2">
    <citation type="submission" date="2025-09" db="UniProtKB">
        <authorList>
            <consortium name="Ensembl"/>
        </authorList>
    </citation>
    <scope>IDENTIFICATION</scope>
</reference>
<evidence type="ECO:0000256" key="6">
    <source>
        <dbReference type="ARBA" id="ARBA00023136"/>
    </source>
</evidence>
<evidence type="ECO:0000256" key="2">
    <source>
        <dbReference type="ARBA" id="ARBA00022475"/>
    </source>
</evidence>
<dbReference type="InterPro" id="IPR017452">
    <property type="entry name" value="GPCR_Rhodpsn_7TM"/>
</dbReference>
<keyword evidence="3 9" id="KW-0812">Transmembrane</keyword>
<feature type="transmembrane region" description="Helical" evidence="10">
    <location>
        <begin position="141"/>
        <end position="164"/>
    </location>
</feature>
<evidence type="ECO:0000256" key="5">
    <source>
        <dbReference type="ARBA" id="ARBA00023040"/>
    </source>
</evidence>
<dbReference type="PROSITE" id="PS50262">
    <property type="entry name" value="G_PROTEIN_RECEP_F1_2"/>
    <property type="match status" value="1"/>
</dbReference>
<proteinExistence type="inferred from homology"/>
<evidence type="ECO:0000256" key="4">
    <source>
        <dbReference type="ARBA" id="ARBA00022989"/>
    </source>
</evidence>
<dbReference type="Gene3D" id="1.20.1070.10">
    <property type="entry name" value="Rhodopsin 7-helix transmembrane proteins"/>
    <property type="match status" value="1"/>
</dbReference>
<feature type="domain" description="G-protein coupled receptors family 1 profile" evidence="11">
    <location>
        <begin position="43"/>
        <end position="256"/>
    </location>
</feature>
<keyword evidence="13" id="KW-1185">Reference proteome</keyword>
<feature type="transmembrane region" description="Helical" evidence="10">
    <location>
        <begin position="101"/>
        <end position="120"/>
    </location>
</feature>
<evidence type="ECO:0000259" key="11">
    <source>
        <dbReference type="PROSITE" id="PS50262"/>
    </source>
</evidence>
<feature type="transmembrane region" description="Helical" evidence="10">
    <location>
        <begin position="63"/>
        <end position="81"/>
    </location>
</feature>
<evidence type="ECO:0000256" key="9">
    <source>
        <dbReference type="RuleBase" id="RU000688"/>
    </source>
</evidence>
<comment type="subcellular location">
    <subcellularLocation>
        <location evidence="1">Cell membrane</location>
        <topology evidence="1">Multi-pass membrane protein</topology>
    </subcellularLocation>
</comment>
<keyword evidence="4 10" id="KW-1133">Transmembrane helix</keyword>
<keyword evidence="8 9" id="KW-0807">Transducer</keyword>